<organism evidence="2 3">
    <name type="scientific">Pedobacter westerhofensis</name>
    <dbReference type="NCBI Taxonomy" id="425512"/>
    <lineage>
        <taxon>Bacteria</taxon>
        <taxon>Pseudomonadati</taxon>
        <taxon>Bacteroidota</taxon>
        <taxon>Sphingobacteriia</taxon>
        <taxon>Sphingobacteriales</taxon>
        <taxon>Sphingobacteriaceae</taxon>
        <taxon>Pedobacter</taxon>
    </lineage>
</organism>
<dbReference type="Pfam" id="PF11827">
    <property type="entry name" value="DUF3347"/>
    <property type="match status" value="1"/>
</dbReference>
<name>A0A521FH32_9SPHI</name>
<evidence type="ECO:0000259" key="1">
    <source>
        <dbReference type="Pfam" id="PF11827"/>
    </source>
</evidence>
<gene>
    <name evidence="2" type="ORF">SAMN06265348_11283</name>
</gene>
<proteinExistence type="predicted"/>
<keyword evidence="3" id="KW-1185">Reference proteome</keyword>
<evidence type="ECO:0000313" key="2">
    <source>
        <dbReference type="EMBL" id="SMO95294.1"/>
    </source>
</evidence>
<feature type="domain" description="DUF3347" evidence="1">
    <location>
        <begin position="52"/>
        <end position="129"/>
    </location>
</feature>
<reference evidence="2 3" key="1">
    <citation type="submission" date="2017-05" db="EMBL/GenBank/DDBJ databases">
        <authorList>
            <person name="Varghese N."/>
            <person name="Submissions S."/>
        </authorList>
    </citation>
    <scope>NUCLEOTIDE SEQUENCE [LARGE SCALE GENOMIC DNA]</scope>
    <source>
        <strain evidence="2 3">DSM 19036</strain>
    </source>
</reference>
<dbReference type="EMBL" id="FXTN01000012">
    <property type="protein sequence ID" value="SMO95294.1"/>
    <property type="molecule type" value="Genomic_DNA"/>
</dbReference>
<dbReference type="OrthoDB" id="5513217at2"/>
<dbReference type="Proteomes" id="UP000320300">
    <property type="component" value="Unassembled WGS sequence"/>
</dbReference>
<protein>
    <recommendedName>
        <fullName evidence="1">DUF3347 domain-containing protein</fullName>
    </recommendedName>
</protein>
<sequence>MKKYIGIVILSALVACTNAAKKEDTTADSTVVKETGTSSAEVQLADPKIANIYNGYISLKNTLVAGNAAAAHQTAADLSKSLSAFSGCENTALIADKIAGTEDIKVQRKEFTSLSSDVIALFKHVDLQKGTIYVQHCPMSNNGDGGDWLSSDKTIKNPYYGKEMLECGGVVEEIKPKK</sequence>
<dbReference type="PROSITE" id="PS51257">
    <property type="entry name" value="PROKAR_LIPOPROTEIN"/>
    <property type="match status" value="1"/>
</dbReference>
<dbReference type="InterPro" id="IPR021782">
    <property type="entry name" value="DUF3347"/>
</dbReference>
<accession>A0A521FH32</accession>
<evidence type="ECO:0000313" key="3">
    <source>
        <dbReference type="Proteomes" id="UP000320300"/>
    </source>
</evidence>
<dbReference type="AlphaFoldDB" id="A0A521FH32"/>
<dbReference type="RefSeq" id="WP_142530296.1">
    <property type="nucleotide sequence ID" value="NZ_CBCSJO010000011.1"/>
</dbReference>